<feature type="compositionally biased region" description="Basic and acidic residues" evidence="1">
    <location>
        <begin position="11"/>
        <end position="22"/>
    </location>
</feature>
<keyword evidence="3" id="KW-1185">Reference proteome</keyword>
<evidence type="ECO:0000313" key="3">
    <source>
        <dbReference type="Proteomes" id="UP000185124"/>
    </source>
</evidence>
<protein>
    <submittedName>
        <fullName evidence="2">Uncharacterized protein</fullName>
    </submittedName>
</protein>
<dbReference type="Proteomes" id="UP000185124">
    <property type="component" value="Unassembled WGS sequence"/>
</dbReference>
<gene>
    <name evidence="2" type="ORF">SAMN04489832_1838</name>
</gene>
<name>A0A1N5VSA4_9ACTN</name>
<sequence length="97" mass="9530">MASGVGVFPVLHRDGEPHRREPSGSGVSISPGPCSAGPTGGGRPDRRAPGLAGQRTAATAASGPPRHTVPASLKPAAVSVARCQETGGFHSGLCPVG</sequence>
<proteinExistence type="predicted"/>
<accession>A0A1N5VSA4</accession>
<reference evidence="3" key="1">
    <citation type="submission" date="2016-12" db="EMBL/GenBank/DDBJ databases">
        <authorList>
            <person name="Varghese N."/>
            <person name="Submissions S."/>
        </authorList>
    </citation>
    <scope>NUCLEOTIDE SEQUENCE [LARGE SCALE GENOMIC DNA]</scope>
    <source>
        <strain evidence="3">DSM 45599</strain>
    </source>
</reference>
<feature type="region of interest" description="Disordered" evidence="1">
    <location>
        <begin position="1"/>
        <end position="71"/>
    </location>
</feature>
<dbReference type="EMBL" id="FSQT01000001">
    <property type="protein sequence ID" value="SIM75824.1"/>
    <property type="molecule type" value="Genomic_DNA"/>
</dbReference>
<dbReference type="STRING" id="709881.SAMN04489832_1838"/>
<evidence type="ECO:0000256" key="1">
    <source>
        <dbReference type="SAM" id="MobiDB-lite"/>
    </source>
</evidence>
<dbReference type="AlphaFoldDB" id="A0A1N5VSA4"/>
<organism evidence="2 3">
    <name type="scientific">Micromonospora cremea</name>
    <dbReference type="NCBI Taxonomy" id="709881"/>
    <lineage>
        <taxon>Bacteria</taxon>
        <taxon>Bacillati</taxon>
        <taxon>Actinomycetota</taxon>
        <taxon>Actinomycetes</taxon>
        <taxon>Micromonosporales</taxon>
        <taxon>Micromonosporaceae</taxon>
        <taxon>Micromonospora</taxon>
    </lineage>
</organism>
<feature type="compositionally biased region" description="Low complexity" evidence="1">
    <location>
        <begin position="23"/>
        <end position="35"/>
    </location>
</feature>
<evidence type="ECO:0000313" key="2">
    <source>
        <dbReference type="EMBL" id="SIM75824.1"/>
    </source>
</evidence>